<dbReference type="Proteomes" id="UP000265643">
    <property type="component" value="Unassembled WGS sequence"/>
</dbReference>
<keyword evidence="3" id="KW-1185">Reference proteome</keyword>
<evidence type="ECO:0000313" key="2">
    <source>
        <dbReference type="EMBL" id="GCA66112.1"/>
    </source>
</evidence>
<reference evidence="3" key="1">
    <citation type="submission" date="2018-09" db="EMBL/GenBank/DDBJ databases">
        <title>Draft Genome Sequence of Mediterraneibacter sp. KCTC 15684.</title>
        <authorList>
            <person name="Kim J.S."/>
            <person name="Han K.I."/>
            <person name="Suh M.K."/>
            <person name="Lee K.C."/>
            <person name="Eom M.K."/>
            <person name="Lee J.H."/>
            <person name="Park S.H."/>
            <person name="Kang S.W."/>
            <person name="Park J.E."/>
            <person name="Oh B.S."/>
            <person name="Yu S.Y."/>
            <person name="Choi S.H."/>
            <person name="Lee D.H."/>
            <person name="Yoon H."/>
            <person name="Kim B."/>
            <person name="Yang S.J."/>
            <person name="Lee J.S."/>
        </authorList>
    </citation>
    <scope>NUCLEOTIDE SEQUENCE [LARGE SCALE GENOMIC DNA]</scope>
    <source>
        <strain evidence="3">KCTC 15684</strain>
    </source>
</reference>
<accession>A0A391PHT3</accession>
<evidence type="ECO:0000256" key="1">
    <source>
        <dbReference type="SAM" id="Phobius"/>
    </source>
</evidence>
<evidence type="ECO:0000313" key="3">
    <source>
        <dbReference type="Proteomes" id="UP000265643"/>
    </source>
</evidence>
<keyword evidence="1" id="KW-0472">Membrane</keyword>
<proteinExistence type="predicted"/>
<gene>
    <name evidence="2" type="ORF">KGMB01110_05480</name>
</gene>
<organism evidence="2 3">
    <name type="scientific">Mediterraneibacter butyricigenes</name>
    <dbReference type="NCBI Taxonomy" id="2316025"/>
    <lineage>
        <taxon>Bacteria</taxon>
        <taxon>Bacillati</taxon>
        <taxon>Bacillota</taxon>
        <taxon>Clostridia</taxon>
        <taxon>Lachnospirales</taxon>
        <taxon>Lachnospiraceae</taxon>
        <taxon>Mediterraneibacter</taxon>
    </lineage>
</organism>
<dbReference type="RefSeq" id="WP_136626674.1">
    <property type="nucleotide sequence ID" value="NZ_BHGK01000001.1"/>
</dbReference>
<protein>
    <submittedName>
        <fullName evidence="2">Uncharacterized protein</fullName>
    </submittedName>
</protein>
<sequence>MHFLQRMVAKAVSEALTQAMNRKLQKQTDELVQENEDSTGGAYHFLVSGYYRGLQMKIFSVPMIIALLICLAGMTLSGQTDVVLESIMAVLIVVCITLRIVSQKKMQMIAYRKGEILFMDRKDTVIAQIPSYALNEAEINTWKVKIPWDGKFYLIERNPFDNGDAVKEMLSFFGIEE</sequence>
<dbReference type="EMBL" id="BHGK01000001">
    <property type="protein sequence ID" value="GCA66112.1"/>
    <property type="molecule type" value="Genomic_DNA"/>
</dbReference>
<name>A0A391PHT3_9FIRM</name>
<keyword evidence="1" id="KW-1133">Transmembrane helix</keyword>
<comment type="caution">
    <text evidence="2">The sequence shown here is derived from an EMBL/GenBank/DDBJ whole genome shotgun (WGS) entry which is preliminary data.</text>
</comment>
<feature type="transmembrane region" description="Helical" evidence="1">
    <location>
        <begin position="82"/>
        <end position="102"/>
    </location>
</feature>
<keyword evidence="1" id="KW-0812">Transmembrane</keyword>
<feature type="transmembrane region" description="Helical" evidence="1">
    <location>
        <begin position="58"/>
        <end position="76"/>
    </location>
</feature>
<dbReference type="AlphaFoldDB" id="A0A391PHT3"/>